<dbReference type="AlphaFoldDB" id="A0A4Q1C9F2"/>
<accession>A0A4Q1C9F2</accession>
<proteinExistence type="predicted"/>
<keyword evidence="2" id="KW-1185">Reference proteome</keyword>
<dbReference type="EMBL" id="SDHX01000001">
    <property type="protein sequence ID" value="RXK55506.1"/>
    <property type="molecule type" value="Genomic_DNA"/>
</dbReference>
<dbReference type="RefSeq" id="WP_129046871.1">
    <property type="nucleotide sequence ID" value="NZ_SDHX01000001.1"/>
</dbReference>
<dbReference type="Proteomes" id="UP000290218">
    <property type="component" value="Unassembled WGS sequence"/>
</dbReference>
<sequence length="212" mass="24090">MLLTKRYAAVLFTAMACWTGLFAEISFELPKGNKRYPDYPIPEAEKSFTTDSSGIRRVTLPGERLSKPIVVTPHHSTSLDSPWVILARYLQIATSGSLEKILPLYDEPSQRAIRTMPTANLAKLPELISRIERYEFWLLIYRDDYVIAYGYLVTHEQRDPTHVTFRKYGNEYRMIAGVPPYSAAYDNAFMNLLADKGFNVVSGTAVDSPTRL</sequence>
<organism evidence="1 2">
    <name type="scientific">Oleiharenicola lentus</name>
    <dbReference type="NCBI Taxonomy" id="2508720"/>
    <lineage>
        <taxon>Bacteria</taxon>
        <taxon>Pseudomonadati</taxon>
        <taxon>Verrucomicrobiota</taxon>
        <taxon>Opitutia</taxon>
        <taxon>Opitutales</taxon>
        <taxon>Opitutaceae</taxon>
        <taxon>Oleiharenicola</taxon>
    </lineage>
</organism>
<reference evidence="1 2" key="1">
    <citation type="submission" date="2019-01" db="EMBL/GenBank/DDBJ databases">
        <title>Lacunisphaera sp. strain TWA-58.</title>
        <authorList>
            <person name="Chen W.-M."/>
        </authorList>
    </citation>
    <scope>NUCLEOTIDE SEQUENCE [LARGE SCALE GENOMIC DNA]</scope>
    <source>
        <strain evidence="1 2">TWA-58</strain>
    </source>
</reference>
<evidence type="ECO:0000313" key="2">
    <source>
        <dbReference type="Proteomes" id="UP000290218"/>
    </source>
</evidence>
<comment type="caution">
    <text evidence="1">The sequence shown here is derived from an EMBL/GenBank/DDBJ whole genome shotgun (WGS) entry which is preliminary data.</text>
</comment>
<gene>
    <name evidence="1" type="ORF">ESB00_06315</name>
</gene>
<dbReference type="PROSITE" id="PS51257">
    <property type="entry name" value="PROKAR_LIPOPROTEIN"/>
    <property type="match status" value="1"/>
</dbReference>
<protein>
    <submittedName>
        <fullName evidence="1">Uncharacterized protein</fullName>
    </submittedName>
</protein>
<evidence type="ECO:0000313" key="1">
    <source>
        <dbReference type="EMBL" id="RXK55506.1"/>
    </source>
</evidence>
<name>A0A4Q1C9F2_9BACT</name>